<comment type="function">
    <text evidence="9">Transmembrane (T) component of an energy-coupling factor (ECF) ABC-transporter complex. Unlike classic ABC transporters this ECF transporter provides the energy necessary to transport a number of different substrates.</text>
</comment>
<dbReference type="OrthoDB" id="8075495at2"/>
<keyword evidence="4 9" id="KW-0813">Transport</keyword>
<feature type="transmembrane region" description="Helical" evidence="9">
    <location>
        <begin position="26"/>
        <end position="53"/>
    </location>
</feature>
<name>A0A2A4EH00_STAPS</name>
<comment type="caution">
    <text evidence="10">The sequence shown here is derived from an EMBL/GenBank/DDBJ whole genome shotgun (WGS) entry which is preliminary data.</text>
</comment>
<feature type="transmembrane region" description="Helical" evidence="9">
    <location>
        <begin position="247"/>
        <end position="265"/>
    </location>
</feature>
<dbReference type="PANTHER" id="PTHR33514:SF13">
    <property type="entry name" value="PROTEIN ABCI12, CHLOROPLASTIC"/>
    <property type="match status" value="1"/>
</dbReference>
<reference evidence="10 12" key="1">
    <citation type="journal article" date="2018" name="Vet. Microbiol.">
        <title>Clonal diversity and geographic distribution of methicillin-resistant Staphylococcus pseudintermedius from Australian animals: Discovery of novel sequence types.</title>
        <authorList>
            <person name="Worthing K.A."/>
            <person name="Abraham S."/>
            <person name="Coombs G.W."/>
            <person name="Pang S."/>
            <person name="Saputra S."/>
            <person name="Jordan D."/>
            <person name="Trott D.J."/>
            <person name="Norris J.M."/>
        </authorList>
    </citation>
    <scope>NUCLEOTIDE SEQUENCE [LARGE SCALE GENOMIC DNA]</scope>
    <source>
        <strain evidence="10 12">ST525 1</strain>
    </source>
</reference>
<evidence type="ECO:0000256" key="2">
    <source>
        <dbReference type="ARBA" id="ARBA00005660"/>
    </source>
</evidence>
<dbReference type="EMBL" id="QQPC01000051">
    <property type="protein sequence ID" value="REA81095.1"/>
    <property type="molecule type" value="Genomic_DNA"/>
</dbReference>
<feature type="transmembrane region" description="Helical" evidence="9">
    <location>
        <begin position="65"/>
        <end position="88"/>
    </location>
</feature>
<dbReference type="AlphaFoldDB" id="A0A2A4EH00"/>
<dbReference type="EMBL" id="QEIT01000097">
    <property type="protein sequence ID" value="PWZ72945.1"/>
    <property type="molecule type" value="Genomic_DNA"/>
</dbReference>
<evidence type="ECO:0000256" key="9">
    <source>
        <dbReference type="HAMAP-Rule" id="MF_01461"/>
    </source>
</evidence>
<dbReference type="RefSeq" id="WP_014613240.1">
    <property type="nucleotide sequence ID" value="NZ_BAAFHP010000003.1"/>
</dbReference>
<evidence type="ECO:0000256" key="7">
    <source>
        <dbReference type="ARBA" id="ARBA00022989"/>
    </source>
</evidence>
<dbReference type="GO" id="GO:0022857">
    <property type="term" value="F:transmembrane transporter activity"/>
    <property type="evidence" value="ECO:0007669"/>
    <property type="project" value="UniProtKB-UniRule"/>
</dbReference>
<feature type="transmembrane region" description="Helical" evidence="9">
    <location>
        <begin position="109"/>
        <end position="129"/>
    </location>
</feature>
<evidence type="ECO:0000313" key="13">
    <source>
        <dbReference type="Proteomes" id="UP000256409"/>
    </source>
</evidence>
<dbReference type="GO" id="GO:0005886">
    <property type="term" value="C:plasma membrane"/>
    <property type="evidence" value="ECO:0007669"/>
    <property type="project" value="UniProtKB-SubCell"/>
</dbReference>
<reference evidence="13" key="3">
    <citation type="journal article" date="2018" name="Vet. Microbiol.">
        <title>Molecular epidemiology of methicillin-resistant staphylococci amongst veterinary personnel, personnel-owned pets, patients and the hospital environment of two companion animal veterinary hospitals.</title>
        <authorList>
            <person name="Worthing K.A."/>
            <person name="Brown J."/>
            <person name="Gerber L."/>
            <person name="Abraham S."/>
            <person name="Trott D."/>
            <person name="Norris J.M."/>
        </authorList>
    </citation>
    <scope>NUCLEOTIDE SEQUENCE [LARGE SCALE GENOMIC DNA]</scope>
    <source>
        <strain evidence="13">ST496-2</strain>
    </source>
</reference>
<evidence type="ECO:0000313" key="11">
    <source>
        <dbReference type="EMBL" id="REA81095.1"/>
    </source>
</evidence>
<proteinExistence type="inferred from homology"/>
<dbReference type="Proteomes" id="UP000246800">
    <property type="component" value="Unassembled WGS sequence"/>
</dbReference>
<dbReference type="InterPro" id="IPR003339">
    <property type="entry name" value="ABC/ECF_trnsptr_transmembrane"/>
</dbReference>
<evidence type="ECO:0000256" key="5">
    <source>
        <dbReference type="ARBA" id="ARBA00022475"/>
    </source>
</evidence>
<evidence type="ECO:0000256" key="3">
    <source>
        <dbReference type="ARBA" id="ARBA00014042"/>
    </source>
</evidence>
<keyword evidence="7 9" id="KW-1133">Transmembrane helix</keyword>
<evidence type="ECO:0000256" key="8">
    <source>
        <dbReference type="ARBA" id="ARBA00023136"/>
    </source>
</evidence>
<evidence type="ECO:0000256" key="4">
    <source>
        <dbReference type="ARBA" id="ARBA00022448"/>
    </source>
</evidence>
<keyword evidence="5 9" id="KW-1003">Cell membrane</keyword>
<dbReference type="InterPro" id="IPR024919">
    <property type="entry name" value="EcfT"/>
</dbReference>
<dbReference type="HAMAP" id="MF_01461">
    <property type="entry name" value="EcfT"/>
    <property type="match status" value="1"/>
</dbReference>
<evidence type="ECO:0000256" key="1">
    <source>
        <dbReference type="ARBA" id="ARBA00004651"/>
    </source>
</evidence>
<organism evidence="10 12">
    <name type="scientific">Staphylococcus pseudintermedius</name>
    <dbReference type="NCBI Taxonomy" id="283734"/>
    <lineage>
        <taxon>Bacteria</taxon>
        <taxon>Bacillati</taxon>
        <taxon>Bacillota</taxon>
        <taxon>Bacilli</taxon>
        <taxon>Bacillales</taxon>
        <taxon>Staphylococcaceae</taxon>
        <taxon>Staphylococcus</taxon>
        <taxon>Staphylococcus intermedius group</taxon>
    </lineage>
</organism>
<reference evidence="11" key="2">
    <citation type="journal article" date="2018" name="Vet. Microbiol.">
        <title>Methicillin-resistant staphylococci amongst veterinary personnel, personnel-owned pets, patients and the hospital environment of two small animal veterinary hospitals.</title>
        <authorList>
            <person name="Worthing K.A."/>
            <person name="Brown J."/>
            <person name="Gerber L."/>
            <person name="Abraham S."/>
            <person name="Trott D."/>
            <person name="Norris J.M."/>
        </authorList>
    </citation>
    <scope>NUCLEOTIDE SEQUENCE</scope>
    <source>
        <strain evidence="11">ST496-2</strain>
    </source>
</reference>
<evidence type="ECO:0000313" key="12">
    <source>
        <dbReference type="Proteomes" id="UP000246800"/>
    </source>
</evidence>
<sequence>MKDKLIIGRFLPLDTVIHRLDPRAKLIFVFLFIIIIFFSHAPLSYLWLALILLTVTKLARIPLWFLIKGLLPVFFFLILTFMMHLFLTKGGTRLIEWGFITIDSNGIREGILIMLRLGFIMIVSTILTLTTSPLNLTDAFDRLFKPLKYIKIPVAALSMMMSIALRFIPTLMEELDKIILSQKSRGSDISSGSLAARIKAFIPLLIPLFISAFQRAEELAIAMEVRGYDANAERTSYRILKWQLKDTLLIISLVPIAAVSLWLGHTF</sequence>
<accession>A0A2A4EH00</accession>
<evidence type="ECO:0000256" key="6">
    <source>
        <dbReference type="ARBA" id="ARBA00022692"/>
    </source>
</evidence>
<comment type="subunit">
    <text evidence="9">Forms a stable energy-coupling factor (ECF) transporter complex composed of 2 membrane-embedded substrate-binding proteins (S component), 2 ATP-binding proteins (A component) and 2 transmembrane proteins (T component).</text>
</comment>
<keyword evidence="8 9" id="KW-0472">Membrane</keyword>
<evidence type="ECO:0000313" key="10">
    <source>
        <dbReference type="EMBL" id="PWZ72945.1"/>
    </source>
</evidence>
<feature type="transmembrane region" description="Helical" evidence="9">
    <location>
        <begin position="149"/>
        <end position="168"/>
    </location>
</feature>
<dbReference type="Pfam" id="PF02361">
    <property type="entry name" value="CbiQ"/>
    <property type="match status" value="1"/>
</dbReference>
<keyword evidence="6 9" id="KW-0812">Transmembrane</keyword>
<dbReference type="PANTHER" id="PTHR33514">
    <property type="entry name" value="PROTEIN ABCI12, CHLOROPLASTIC"/>
    <property type="match status" value="1"/>
</dbReference>
<comment type="similarity">
    <text evidence="2 9">Belongs to the energy-coupling factor EcfT family.</text>
</comment>
<protein>
    <recommendedName>
        <fullName evidence="3 9">Energy-coupling factor transporter transmembrane protein EcfT</fullName>
        <shortName evidence="9">ECF transporter T component EcfT</shortName>
    </recommendedName>
</protein>
<comment type="subcellular location">
    <subcellularLocation>
        <location evidence="1 9">Cell membrane</location>
        <topology evidence="1 9">Multi-pass membrane protein</topology>
    </subcellularLocation>
</comment>
<dbReference type="Proteomes" id="UP000256409">
    <property type="component" value="Unassembled WGS sequence"/>
</dbReference>
<gene>
    <name evidence="9" type="primary">ecfT</name>
    <name evidence="10" type="ORF">DD902_12260</name>
    <name evidence="11" type="ORF">DV961_08275</name>
</gene>
<dbReference type="CDD" id="cd16914">
    <property type="entry name" value="EcfT"/>
    <property type="match status" value="1"/>
</dbReference>